<keyword evidence="1" id="KW-0472">Membrane</keyword>
<evidence type="ECO:0000313" key="3">
    <source>
        <dbReference type="EMBL" id="MFH5241756.1"/>
    </source>
</evidence>
<keyword evidence="5" id="KW-1185">Reference proteome</keyword>
<protein>
    <submittedName>
        <fullName evidence="3">Uncharacterized protein</fullName>
    </submittedName>
</protein>
<evidence type="ECO:0000256" key="1">
    <source>
        <dbReference type="SAM" id="Phobius"/>
    </source>
</evidence>
<evidence type="ECO:0000313" key="5">
    <source>
        <dbReference type="Proteomes" id="UP001609219"/>
    </source>
</evidence>
<keyword evidence="1" id="KW-1133">Transmembrane helix</keyword>
<reference evidence="4 5" key="1">
    <citation type="submission" date="2024-10" db="EMBL/GenBank/DDBJ databases">
        <authorList>
            <person name="Riesco R."/>
        </authorList>
    </citation>
    <scope>NUCLEOTIDE SEQUENCE [LARGE SCALE GENOMIC DNA]</scope>
    <source>
        <strain evidence="3 4">NCIMB 15448</strain>
        <strain evidence="2 5">NCIMB 15450</strain>
    </source>
</reference>
<dbReference type="Proteomes" id="UP001609219">
    <property type="component" value="Unassembled WGS sequence"/>
</dbReference>
<feature type="transmembrane region" description="Helical" evidence="1">
    <location>
        <begin position="65"/>
        <end position="89"/>
    </location>
</feature>
<keyword evidence="1" id="KW-0812">Transmembrane</keyword>
<evidence type="ECO:0000313" key="4">
    <source>
        <dbReference type="Proteomes" id="UP001609176"/>
    </source>
</evidence>
<organism evidence="3 4">
    <name type="scientific">Antrihabitans spumae</name>
    <dbReference type="NCBI Taxonomy" id="3373370"/>
    <lineage>
        <taxon>Bacteria</taxon>
        <taxon>Bacillati</taxon>
        <taxon>Actinomycetota</taxon>
        <taxon>Actinomycetes</taxon>
        <taxon>Mycobacteriales</taxon>
        <taxon>Nocardiaceae</taxon>
        <taxon>Antrihabitans</taxon>
    </lineage>
</organism>
<feature type="transmembrane region" description="Helical" evidence="1">
    <location>
        <begin position="101"/>
        <end position="124"/>
    </location>
</feature>
<proteinExistence type="predicted"/>
<comment type="caution">
    <text evidence="3">The sequence shown here is derived from an EMBL/GenBank/DDBJ whole genome shotgun (WGS) entry which is preliminary data.</text>
</comment>
<sequence length="132" mass="13929">MLVWWAANVRWAGYRAADVVEVVELLRIGGAAITDRDRELATQAGNAKVAAALQGWQATGWEGGVAVGFAALLYIGPVWIAQLVLTVLATIDDAGIAAGWLWAWLFAAPAIGISPPATGLVRLLRRGRPGVD</sequence>
<name>A0ABW7KI90_9NOCA</name>
<evidence type="ECO:0000313" key="2">
    <source>
        <dbReference type="EMBL" id="MFH5229347.1"/>
    </source>
</evidence>
<dbReference type="EMBL" id="JBIMSP010000008">
    <property type="protein sequence ID" value="MFH5241756.1"/>
    <property type="molecule type" value="Genomic_DNA"/>
</dbReference>
<gene>
    <name evidence="3" type="ORF">ACHIPV_07625</name>
    <name evidence="2" type="ORF">ACHIRB_12310</name>
</gene>
<dbReference type="Proteomes" id="UP001609176">
    <property type="component" value="Unassembled WGS sequence"/>
</dbReference>
<accession>A0ABW7KI90</accession>
<dbReference type="RefSeq" id="WP_395124004.1">
    <property type="nucleotide sequence ID" value="NZ_JBIMSN010000052.1"/>
</dbReference>
<dbReference type="EMBL" id="JBIMSN010000052">
    <property type="protein sequence ID" value="MFH5229347.1"/>
    <property type="molecule type" value="Genomic_DNA"/>
</dbReference>